<gene>
    <name evidence="2" type="ORF">G3I66_03320</name>
    <name evidence="3" type="ORF">G3I66_38700</name>
    <name evidence="4" type="ORF">G3I66_44395</name>
</gene>
<reference evidence="4 5" key="1">
    <citation type="submission" date="2020-01" db="EMBL/GenBank/DDBJ databases">
        <title>Insect and environment-associated Actinomycetes.</title>
        <authorList>
            <person name="Currrie C."/>
            <person name="Chevrette M."/>
            <person name="Carlson C."/>
            <person name="Stubbendieck R."/>
            <person name="Wendt-Pienkowski E."/>
        </authorList>
    </citation>
    <scope>NUCLEOTIDE SEQUENCE [LARGE SCALE GENOMIC DNA]</scope>
    <source>
        <strain evidence="4 5">SID7739</strain>
    </source>
</reference>
<proteinExistence type="predicted"/>
<dbReference type="PANTHER" id="PTHR13696">
    <property type="entry name" value="P-LOOP CONTAINING NUCLEOSIDE TRIPHOSPHATE HYDROLASE"/>
    <property type="match status" value="1"/>
</dbReference>
<dbReference type="PANTHER" id="PTHR13696:SF99">
    <property type="entry name" value="COBYRINIC ACID AC-DIAMIDE SYNTHASE"/>
    <property type="match status" value="1"/>
</dbReference>
<dbReference type="CDD" id="cd02042">
    <property type="entry name" value="ParAB_family"/>
    <property type="match status" value="1"/>
</dbReference>
<protein>
    <submittedName>
        <fullName evidence="4">ParA family protein</fullName>
    </submittedName>
</protein>
<evidence type="ECO:0000313" key="5">
    <source>
        <dbReference type="Proteomes" id="UP000475666"/>
    </source>
</evidence>
<organism evidence="4 5">
    <name type="scientific">Streptomyces rubrogriseus</name>
    <dbReference type="NCBI Taxonomy" id="194673"/>
    <lineage>
        <taxon>Bacteria</taxon>
        <taxon>Bacillati</taxon>
        <taxon>Actinomycetota</taxon>
        <taxon>Actinomycetes</taxon>
        <taxon>Kitasatosporales</taxon>
        <taxon>Streptomycetaceae</taxon>
        <taxon>Streptomyces</taxon>
        <taxon>Streptomyces violaceoruber group</taxon>
    </lineage>
</organism>
<dbReference type="RefSeq" id="WP_164270754.1">
    <property type="nucleotide sequence ID" value="NZ_JAAGMQ010000100.1"/>
</dbReference>
<sequence>MAARRTAVINNRGGVGKSDLTLRLGAALAKRGRKVGLVDFDPQGNLSRRAGWTYNEAQPQITVSEAVQADRVGAMRQVWTPVQWKSPYADRMLLAPAWLELENRYAEAGLPGSHLRLARVLQGADEDLDDVLIDCPPSLFHLTQMAMSAADGVLIVTRAEIDSILGAKRVRTFIGEKAHALHADDLRIDGVVVNDYEQGKPRQRQQLASVRRLFGELVWDPVIARREVIANAANDYVPLEDAKGSQLTQAVAGFELLADTYEKRISA</sequence>
<name>A0A6G3TU36_9ACTN</name>
<dbReference type="Proteomes" id="UP000475666">
    <property type="component" value="Unassembled WGS sequence"/>
</dbReference>
<evidence type="ECO:0000313" key="3">
    <source>
        <dbReference type="EMBL" id="NEC39046.1"/>
    </source>
</evidence>
<feature type="domain" description="AAA" evidence="1">
    <location>
        <begin position="6"/>
        <end position="176"/>
    </location>
</feature>
<dbReference type="SUPFAM" id="SSF52540">
    <property type="entry name" value="P-loop containing nucleoside triphosphate hydrolases"/>
    <property type="match status" value="1"/>
</dbReference>
<dbReference type="Gene3D" id="3.40.50.300">
    <property type="entry name" value="P-loop containing nucleotide triphosphate hydrolases"/>
    <property type="match status" value="1"/>
</dbReference>
<dbReference type="InterPro" id="IPR027417">
    <property type="entry name" value="P-loop_NTPase"/>
</dbReference>
<evidence type="ECO:0000259" key="1">
    <source>
        <dbReference type="Pfam" id="PF13614"/>
    </source>
</evidence>
<evidence type="ECO:0000313" key="4">
    <source>
        <dbReference type="EMBL" id="NEC40122.1"/>
    </source>
</evidence>
<dbReference type="InterPro" id="IPR050678">
    <property type="entry name" value="DNA_Partitioning_ATPase"/>
</dbReference>
<comment type="caution">
    <text evidence="4">The sequence shown here is derived from an EMBL/GenBank/DDBJ whole genome shotgun (WGS) entry which is preliminary data.</text>
</comment>
<dbReference type="AlphaFoldDB" id="A0A6G3TU36"/>
<accession>A0A6G3TU36</accession>
<dbReference type="Pfam" id="PF13614">
    <property type="entry name" value="AAA_31"/>
    <property type="match status" value="1"/>
</dbReference>
<dbReference type="InterPro" id="IPR025669">
    <property type="entry name" value="AAA_dom"/>
</dbReference>
<dbReference type="EMBL" id="JAAGMQ010000100">
    <property type="protein sequence ID" value="NEC32215.1"/>
    <property type="molecule type" value="Genomic_DNA"/>
</dbReference>
<dbReference type="EMBL" id="JAAGMQ010001143">
    <property type="protein sequence ID" value="NEC39046.1"/>
    <property type="molecule type" value="Genomic_DNA"/>
</dbReference>
<dbReference type="EMBL" id="JAAGMQ010001316">
    <property type="protein sequence ID" value="NEC40122.1"/>
    <property type="molecule type" value="Genomic_DNA"/>
</dbReference>
<evidence type="ECO:0000313" key="2">
    <source>
        <dbReference type="EMBL" id="NEC32215.1"/>
    </source>
</evidence>